<dbReference type="InterPro" id="IPR016156">
    <property type="entry name" value="FAD/NAD-linked_Rdtase_dimer_sf"/>
</dbReference>
<dbReference type="Pfam" id="PF07992">
    <property type="entry name" value="Pyr_redox_2"/>
    <property type="match status" value="1"/>
</dbReference>
<dbReference type="CDD" id="cd00158">
    <property type="entry name" value="RHOD"/>
    <property type="match status" value="1"/>
</dbReference>
<name>A0A6N3GNC5_9CLOT</name>
<dbReference type="EMBL" id="CACRTO010000048">
    <property type="protein sequence ID" value="VYU65219.1"/>
    <property type="molecule type" value="Genomic_DNA"/>
</dbReference>
<dbReference type="PANTHER" id="PTHR43429">
    <property type="entry name" value="PYRIDINE NUCLEOTIDE-DISULFIDE OXIDOREDUCTASE DOMAIN-CONTAINING"/>
    <property type="match status" value="1"/>
</dbReference>
<keyword evidence="4" id="KW-0274">FAD</keyword>
<evidence type="ECO:0000256" key="5">
    <source>
        <dbReference type="ARBA" id="ARBA00023002"/>
    </source>
</evidence>
<gene>
    <name evidence="8" type="primary">cdr_3</name>
    <name evidence="8" type="ORF">CTLFYP3_03317</name>
</gene>
<sequence length="566" mass="62277">MSKKVVIVGGVAGGASTAARLRRLDENAEIIMFERGPHVSFSNCCLPYHLSGKVEDHEDLVLMKPEKFFSQYRIDARVFSEVVRIDREKKEVTVRNVVNGKEYVESYDKLVLSPGAKAIVPPIKGIDEVNLFTVRNVVDIAKLNVFIKENRSKNITVIGGGFIGVEVAENLKEAGYNVTLVEAMDQIMKPFDYDMVQVLHKAMYDNGVNLIVGDKVSSFEKDTVVLESGKKIISDAVVMAIGVIPETDLAREAGLEIGQTGAIKVNTNYMTNDKDIYAVGDAIEVHHALTNSITKLPLAGPAQKQARAVADHINGLPVRNTGFIGSSCIQVFDYNGASTGLTEGQIKALNLNINYEVVRVIPQDKVGLMPGSEPLHFKLIFEVPTGRVLGAQAIGRGNADKRVDVIATLIKFNGTVYDLADLELCYAPPFGTAKDVVNHAALVATNLLQGTFKQVYVHEVRDLVESGAYIIDVREEDEYELSHIKGAKNVPLSQLRDRVNEIPKNVPVYLHCRSAQRSYNAALALGHLGFDNIYNISGGFMGISFYEYYNDMISGREKVVTDYNFD</sequence>
<dbReference type="InterPro" id="IPR023753">
    <property type="entry name" value="FAD/NAD-binding_dom"/>
</dbReference>
<evidence type="ECO:0000256" key="4">
    <source>
        <dbReference type="ARBA" id="ARBA00022827"/>
    </source>
</evidence>
<comment type="similarity">
    <text evidence="2">Belongs to the class-III pyridine nucleotide-disulfide oxidoreductase family.</text>
</comment>
<dbReference type="InterPro" id="IPR001763">
    <property type="entry name" value="Rhodanese-like_dom"/>
</dbReference>
<dbReference type="PANTHER" id="PTHR43429:SF1">
    <property type="entry name" value="NAD(P)H SULFUR OXIDOREDUCTASE (COA-DEPENDENT)"/>
    <property type="match status" value="1"/>
</dbReference>
<dbReference type="PRINTS" id="PR00411">
    <property type="entry name" value="PNDRDTASEI"/>
</dbReference>
<feature type="domain" description="Rhodanese" evidence="7">
    <location>
        <begin position="464"/>
        <end position="554"/>
    </location>
</feature>
<dbReference type="Pfam" id="PF02852">
    <property type="entry name" value="Pyr_redox_dim"/>
    <property type="match status" value="1"/>
</dbReference>
<dbReference type="InterPro" id="IPR036873">
    <property type="entry name" value="Rhodanese-like_dom_sf"/>
</dbReference>
<keyword evidence="5 8" id="KW-0560">Oxidoreductase</keyword>
<dbReference type="InterPro" id="IPR004099">
    <property type="entry name" value="Pyr_nucl-diS_OxRdtase_dimer"/>
</dbReference>
<dbReference type="PROSITE" id="PS50206">
    <property type="entry name" value="RHODANESE_3"/>
    <property type="match status" value="1"/>
</dbReference>
<dbReference type="Pfam" id="PF00581">
    <property type="entry name" value="Rhodanese"/>
    <property type="match status" value="1"/>
</dbReference>
<dbReference type="RefSeq" id="WP_156627760.1">
    <property type="nucleotide sequence ID" value="NZ_CACRTO010000048.1"/>
</dbReference>
<dbReference type="PRINTS" id="PR00368">
    <property type="entry name" value="FADPNR"/>
</dbReference>
<dbReference type="InterPro" id="IPR050260">
    <property type="entry name" value="FAD-bd_OxRdtase"/>
</dbReference>
<comment type="cofactor">
    <cofactor evidence="1">
        <name>FAD</name>
        <dbReference type="ChEBI" id="CHEBI:57692"/>
    </cofactor>
</comment>
<dbReference type="EC" id="1.8.1.14" evidence="8"/>
<dbReference type="SUPFAM" id="SSF52821">
    <property type="entry name" value="Rhodanese/Cell cycle control phosphatase"/>
    <property type="match status" value="1"/>
</dbReference>
<protein>
    <submittedName>
        <fullName evidence="8">Coenzyme A disulfide reductase</fullName>
        <ecNumber evidence="8">1.8.1.14</ecNumber>
    </submittedName>
</protein>
<evidence type="ECO:0000256" key="6">
    <source>
        <dbReference type="ARBA" id="ARBA00023284"/>
    </source>
</evidence>
<dbReference type="Gene3D" id="3.50.50.60">
    <property type="entry name" value="FAD/NAD(P)-binding domain"/>
    <property type="match status" value="2"/>
</dbReference>
<evidence type="ECO:0000313" key="8">
    <source>
        <dbReference type="EMBL" id="VYU65219.1"/>
    </source>
</evidence>
<dbReference type="SUPFAM" id="SSF55424">
    <property type="entry name" value="FAD/NAD-linked reductases, dimerisation (C-terminal) domain"/>
    <property type="match status" value="1"/>
</dbReference>
<evidence type="ECO:0000256" key="2">
    <source>
        <dbReference type="ARBA" id="ARBA00009130"/>
    </source>
</evidence>
<organism evidence="8">
    <name type="scientific">Clostridium tertium</name>
    <dbReference type="NCBI Taxonomy" id="1559"/>
    <lineage>
        <taxon>Bacteria</taxon>
        <taxon>Bacillati</taxon>
        <taxon>Bacillota</taxon>
        <taxon>Clostridia</taxon>
        <taxon>Eubacteriales</taxon>
        <taxon>Clostridiaceae</taxon>
        <taxon>Clostridium</taxon>
    </lineage>
</organism>
<dbReference type="SMART" id="SM00450">
    <property type="entry name" value="RHOD"/>
    <property type="match status" value="1"/>
</dbReference>
<proteinExistence type="inferred from homology"/>
<evidence type="ECO:0000256" key="1">
    <source>
        <dbReference type="ARBA" id="ARBA00001974"/>
    </source>
</evidence>
<evidence type="ECO:0000259" key="7">
    <source>
        <dbReference type="PROSITE" id="PS50206"/>
    </source>
</evidence>
<reference evidence="8" key="1">
    <citation type="submission" date="2019-11" db="EMBL/GenBank/DDBJ databases">
        <authorList>
            <person name="Feng L."/>
        </authorList>
    </citation>
    <scope>NUCLEOTIDE SEQUENCE</scope>
    <source>
        <strain evidence="8">CTertiumLFYP3</strain>
    </source>
</reference>
<dbReference type="Gene3D" id="3.40.250.10">
    <property type="entry name" value="Rhodanese-like domain"/>
    <property type="match status" value="1"/>
</dbReference>
<accession>A0A6N3GNC5</accession>
<evidence type="ECO:0000256" key="3">
    <source>
        <dbReference type="ARBA" id="ARBA00022630"/>
    </source>
</evidence>
<dbReference type="GO" id="GO:0050451">
    <property type="term" value="F:CoA-disulfide reductase (NADPH) activity"/>
    <property type="evidence" value="ECO:0007669"/>
    <property type="project" value="UniProtKB-EC"/>
</dbReference>
<keyword evidence="6" id="KW-0676">Redox-active center</keyword>
<dbReference type="AlphaFoldDB" id="A0A6N3GNC5"/>
<dbReference type="InterPro" id="IPR036188">
    <property type="entry name" value="FAD/NAD-bd_sf"/>
</dbReference>
<keyword evidence="3" id="KW-0285">Flavoprotein</keyword>
<dbReference type="SUPFAM" id="SSF51905">
    <property type="entry name" value="FAD/NAD(P)-binding domain"/>
    <property type="match status" value="1"/>
</dbReference>